<dbReference type="OrthoDB" id="6351336at2759"/>
<protein>
    <submittedName>
        <fullName evidence="4">Uncharacterized protein LOC108669517 isoform X1</fullName>
    </submittedName>
</protein>
<dbReference type="OMA" id="FDLECCK"/>
<evidence type="ECO:0000313" key="3">
    <source>
        <dbReference type="Proteomes" id="UP000694843"/>
    </source>
</evidence>
<gene>
    <name evidence="4" type="primary">LOC108669517</name>
</gene>
<feature type="domain" description="URB1 N-terminal" evidence="1">
    <location>
        <begin position="115"/>
        <end position="347"/>
    </location>
</feature>
<proteinExistence type="predicted"/>
<dbReference type="GeneID" id="108669517"/>
<organism evidence="3 4">
    <name type="scientific">Hyalella azteca</name>
    <name type="common">Amphipod</name>
    <dbReference type="NCBI Taxonomy" id="294128"/>
    <lineage>
        <taxon>Eukaryota</taxon>
        <taxon>Metazoa</taxon>
        <taxon>Ecdysozoa</taxon>
        <taxon>Arthropoda</taxon>
        <taxon>Crustacea</taxon>
        <taxon>Multicrustacea</taxon>
        <taxon>Malacostraca</taxon>
        <taxon>Eumalacostraca</taxon>
        <taxon>Peracarida</taxon>
        <taxon>Amphipoda</taxon>
        <taxon>Senticaudata</taxon>
        <taxon>Talitrida</taxon>
        <taxon>Talitroidea</taxon>
        <taxon>Hyalellidae</taxon>
        <taxon>Hyalella</taxon>
    </lineage>
</organism>
<keyword evidence="3" id="KW-1185">Reference proteome</keyword>
<evidence type="ECO:0000313" key="4">
    <source>
        <dbReference type="RefSeq" id="XP_018012355.1"/>
    </source>
</evidence>
<dbReference type="PANTHER" id="PTHR13500:SF0">
    <property type="entry name" value="NUCLEOLAR PRE-RIBOSOMAL-ASSOCIATED PROTEIN 1"/>
    <property type="match status" value="1"/>
</dbReference>
<dbReference type="GO" id="GO:0000463">
    <property type="term" value="P:maturation of LSU-rRNA from tricistronic rRNA transcript (SSU-rRNA, 5.8S rRNA, LSU-rRNA)"/>
    <property type="evidence" value="ECO:0007669"/>
    <property type="project" value="TreeGrafter"/>
</dbReference>
<dbReference type="InterPro" id="IPR032436">
    <property type="entry name" value="URB1_C"/>
</dbReference>
<feature type="domain" description="URB1 C-terminal" evidence="2">
    <location>
        <begin position="1606"/>
        <end position="1738"/>
    </location>
</feature>
<dbReference type="Pfam" id="PF16201">
    <property type="entry name" value="NopRA1"/>
    <property type="match status" value="1"/>
</dbReference>
<dbReference type="RefSeq" id="XP_018012355.1">
    <property type="nucleotide sequence ID" value="XM_018156866.2"/>
</dbReference>
<evidence type="ECO:0000259" key="1">
    <source>
        <dbReference type="Pfam" id="PF11707"/>
    </source>
</evidence>
<dbReference type="GO" id="GO:0000466">
    <property type="term" value="P:maturation of 5.8S rRNA from tricistronic rRNA transcript (SSU-rRNA, 5.8S rRNA, LSU-rRNA)"/>
    <property type="evidence" value="ECO:0007669"/>
    <property type="project" value="TreeGrafter"/>
</dbReference>
<name>A0A8B7NFG1_HYAAZ</name>
<reference evidence="4" key="1">
    <citation type="submission" date="2025-08" db="UniProtKB">
        <authorList>
            <consortium name="RefSeq"/>
        </authorList>
    </citation>
    <scope>IDENTIFICATION</scope>
    <source>
        <tissue evidence="4">Whole organism</tissue>
    </source>
</reference>
<dbReference type="PANTHER" id="PTHR13500">
    <property type="entry name" value="NUCLEOLAR PRERIBOSOMAL-ASSOCIATED PROTEIN 1"/>
    <property type="match status" value="1"/>
</dbReference>
<accession>A0A8B7NFG1</accession>
<evidence type="ECO:0000259" key="2">
    <source>
        <dbReference type="Pfam" id="PF16201"/>
    </source>
</evidence>
<sequence length="1941" mass="219316">MESIEFIKKLSSSEYSEALQWFNNFWETAASNRAKFVEEILKITSDCLPIFSLLKKKTLGTALCQAVFDAIGNILFSILTECQANVANVEHITRLLFTKFSQFLTTAFELKCSGSVLRCLTASVMACEESANIVIESLDWSLMQVAIQQRNPDVPIDSRSWSIYFYTAILNLKNCQLTEHFFKSGALPLIFRGLNTDPCDRVVAVITALHEKILLNPDVKQKGLKVHIFNSLTLEPILKISKWTGPKTNKISSITIEEEEEDINVENLEEIRAGREKIIDAQCAFLTTLCTSYTFGIAARAYADHKPSNGHVLDLIKLLPTTSFVDKRYRKLIVESLVACPDIRMQYAVAMSSRLIIGPDKYFMGFVKMYEELIYRTHAEALARRGFDAVKKFLMPVPVSSYFISLLLRHKSQDLKLKSCALSLMLSVLIMGNRIVKAMHRESWFIVAGQVENLIIAFVEECIPDIKLVLDVWNEIFKKNEVESMVDSLLVIVKLLALHSRLQLAPELHKVVKPDQILEQVSQLSVLNEEQRLPLLITCMQLATSCQSKFDAFSLAQNTETQSELFQSFKMLFTIYLDSKNMMDDEENRREKILTPLLEHIETSLVNYGFFDQGESNIELWLEELVGRGPECINFLCDSIVTTIASMEHFSDKVVVITSNSKTDEPFDFNRMLDEYPVELLIKDNTDISVSNIDLSFSRLILGNLAVLSKAPTAEVTEYFSVVIQRYIRLLPDPQVLVRYLMTDCDIEMPDPLMQCCRCWLGKKPKRPIPESDGDTFSTKLSNIFFAKNFSAVDALISETALPETLKERKELLRSLLTYIHADTSENSSVAKNASPAYAKLLEHVMRSTVEDFKEEASKLSIFSVALDHPALISRYSIFSSDPLQSMATHLLTELFQEKTSNLKIMTPYFKKACDQLQSRITLENSPGEIDFMFPFTPFFLDGLFTCASLSSLLDIISSASEEYYSNDSFVELASKTVTELKQKSSSLNLQDQRCLNQLAKRHLMSLCHVITDSDGPSYAFVAFLKNLQSLLAVTLVPADAETIERGALKWMFSLSKHLGSDLLLQTMKLHPPHASFVVKRLKKTLWFPSHATLLLELFNACEDETSPFHTLVDHELVTANLAAAKPFVVEWLKDYDAEQEMGYTGLTTKLIDAGLIDPSEAVSVVKVIYPRIMEGENPPLHLASVCAVCLTLKGHKKESRLPNPDALLTTVHMILCCLERCCHRALRDKLKPEQRQILTEMMLLLNDLLPRLSRRSREAKADTALWTKFSKKVARSCLRDNNNHVEESAALLGCLPDLCTWQFSNAEDSQPPADLVKLFVNNPRFQKIMGEAEIEDQLVLKERILNLLCVLQKLCPAVALQYPASSLLTAYHATTGLADQAALQLLKQYEDSGYMEDLLPVVWGAFASRYFSSAGDVPVFREPKPERIIENLDLKVLVNTCLNFDVFMSARFDVRCREPEKNRGTLYDLRFLIPLLIFVTRSFIDAQTQPTHQVLPLLVAVGIATMSAQERSIRGLGATLLRALQKLVPGLTPESVRLYWTWLIDIARHTVAASAVATKSSYEKMSARRPRSCAKLPLAHQQAAEEIDDSARPSQRMVAVDVTSFPLPGPMCRFLVEATLCSDHADHPVFPALMNYLFLFPHLRPQTFPEMLRLYNSNSISEAASERLLFLRLISEGIKTEDDYYFVEASKAPMHVMALLHSVTVPPVLMLDVLAAVGGMCSTPYGANRLLRHYELLHLLPNMLSKCSATSNVKRSLVSATVDVLSTAWYCLTHAQEFRRRRRGLLHLEAIGDAVEEQEDAEYLEDDFYDDNLQEEDSDEEEKSKLKKKRKLEAKKYASKKMKQNDGNAVVVGQEITYKRNNYIDVYFLADFAQCLDTIADDVYNSKSSALALTKFEELKEKFISFAKSWQSSVSGAALQISIESLLKRKLRSPESDDEM</sequence>
<dbReference type="KEGG" id="hazt:108669517"/>
<dbReference type="InterPro" id="IPR039844">
    <property type="entry name" value="URB1"/>
</dbReference>
<dbReference type="Pfam" id="PF11707">
    <property type="entry name" value="Npa1"/>
    <property type="match status" value="1"/>
</dbReference>
<dbReference type="InterPro" id="IPR021714">
    <property type="entry name" value="URB1_N"/>
</dbReference>
<dbReference type="GO" id="GO:0005730">
    <property type="term" value="C:nucleolus"/>
    <property type="evidence" value="ECO:0007669"/>
    <property type="project" value="TreeGrafter"/>
</dbReference>
<dbReference type="Proteomes" id="UP000694843">
    <property type="component" value="Unplaced"/>
</dbReference>